<keyword evidence="3" id="KW-0547">Nucleotide-binding</keyword>
<protein>
    <submittedName>
        <fullName evidence="9">SFRICE_000411</fullName>
    </submittedName>
</protein>
<keyword evidence="5 7" id="KW-1133">Transmembrane helix</keyword>
<dbReference type="Pfam" id="PF00005">
    <property type="entry name" value="ABC_tran"/>
    <property type="match status" value="2"/>
</dbReference>
<dbReference type="InterPro" id="IPR026082">
    <property type="entry name" value="ABCA"/>
</dbReference>
<evidence type="ECO:0000256" key="7">
    <source>
        <dbReference type="SAM" id="Phobius"/>
    </source>
</evidence>
<sequence length="4078" mass="458327">MEGGQQLRLLLWKDYLIRKRKLITVVGIIWAMMVMSSLYIVRINVDNVDHPTCSFPARALPSAGMLRFLQSFMCTINNECSPLDQYDEIPAYENSKLTKLQRTLAPVLNDTVLDVASSVPDAIKLLATLADVVDDPAFKEISNNGLKIKDLFEKPSRVRRYVSEKLHISDDVTQSIMDAELSLQGIMKGNIDRCSTTSLEETIVIENHEHLIILKEKLCSMSIEELQTIFMDVLFQVNYSKYLTMLGNMYYKMSGDKRLNTIGNMLTAVLRMMRIQNFLPRELVSIFQGQDSDFSYMQLTLIPKLMDLFKPTFGDTQSFEIVNGFSNAIVVGLRYMDKVFIKQRNSHIEVVNNNETTNGLQAISDVFHNAAEVFEEDMQKDSSIDAFSILAQMMNFVTKFLSANTKHDVLFYSTLLAKLMESAQRVVDINMNIEHLTYNVTLRHPGAVEILKDLPPVVVGKAFEALADAERTQILTSKINLPGQMFCDTYKLQTFFVVSKSEAESLKKKLCTDVWKNYVSDLVKSFGVFEVKNNINNMASLLIQETLGKDTNDQLYTIEQDFKILQNFTQALVSIESEHRKPVDWNSLFHVQEDSEVMKAVRAKGHLGKQILIVIHGAIAKEIVHQNPILDFKISPYLNDVIILVSAINEQLEKSSESQAEAFKEVYADVVVTLLTTALDEKKTYKALSSNGVDMFCNGVETADEHLVLPAEDDKKKKIVTSLCDATVAIENGLEADSVVAKAIQTIMNSSHPVVTLNWNKLINNLKNLYTKLDRDYPYLFQFQTYKMDSSTKKQVNSLFSEAKEYWFGVRNMERSLRLSLTFGFRFLDILDHGLFNMNSEFWLRMKYIITRTVGPLNIFDETVRLVAALLTNDTYTSDLPRTTVAALEQIIPNIPQLTVDAVNIIKNNDTDVQAVISLLNSDPPWPCSTSSLADLLVLTPTSMEAVRGMETIMCMNNEFQDEWMAYLDDKNVSLSNFTTWNTTEYQPHLFLKFSSSFDSLMDDIVISRKALESAFSDSNDGRLGLKDAWDYAVKTLNTTDRDEIMRSLFTKIDTVLNTLNTSSIPSNVSMNNLFERYTKCILSGMDTDCRLLGRKAWQNFFESFSIILENMATDLLTYFREANDPDANILQLMGFTRSTGLYILYDKMPEFMGVLLNSYWDYGFMSQVRRATLSQFWDCEAVLSSMVAPPGSVIDSTFMNKVKPFVCPSLLHWLSLPRGDNTLLDVFAKPQYFFFTIPVSNLTSRFEKAYTKAIELTNYLTEISKKNQTILTEEDVKMNSIEGKLKKVVDAVVNYKIDENNPSYRLFSEINLKQFAANAYLTRIVSIINKLSTELNKLNITEVVTGTEEEIKATVADLQLIKYLFRRKPTDAIDIHFDILTDVIWANNETYTIVDAFDKMCKNLNTNASASILVSDDDKARGQICGKHYNVIYSAVQNITVPDYNDTRQTLLHLVDILNTGNETVTDVFEFLNHRKQLIKSLKTSTKHAYDLSIPIYLKYLHSNIQSYNVILGFLAGENWWQLLTELYNGPYATKFFGYLENSFEVAEDLLSNFDDIHVIRLLHDIDVNQTEWVCLPNITLSDYIPDKTGLWSDLKEQICNVDKAELYKELPPLLFASQGYESSLALPKNIDYDEIDSDISEIESKLDIIRDGPKSPQNPPWVTDEKVEHLRKVALGLLSKETLTKISFAILSNGVDAGTLFLNSSQCAVCSQFTTWFKQLNLQLFKKQEYDNLLCHLNTMSLEDVYHALKNDFHWDMAIKELISTRNYTKYEMNKSMNEFLGQVKLHLLEDISATNTKVTECLAKNVSRNEFGNATIFASVLAQTGKLLRAELPHIHEVDGIKSLPYLKELSSEVAHNIDVVKPLKDYLQDNSDLHGELMKIVDDHDIVADIENAQVNLRKIRSISEPDTANIVIKPASNWTDICARYNCSNIAAVIRNNINSTLIENALPKYQDEEFWRFNFVSNIIQHLEDFMSHGARLLGLASKADVKGVMNGNLEAMVDALILVISDESLDNIMFSLQGILEQLHPLLEGTPLEQDLSALGSGLLVVRQLKNYLLEDVSLNVEVSKLFPDADDVEVGLNSLGINNTNFWSVAAPRIHAGTILLKPLFSSKPDDSHVAKYVCQMDHMSKVLFPANLDVVSAEDVFGATIEQFCGLPDHITKQVLPVLLRNFNYTLLVDEVASTLLTKLYTASNLTEEEGSRVLDKFSQMAALIPVLQEKIGDVSQTLANETLFQSLKDFSSVGNLVSSPDFMSSAGNLLCGKPFQVNTNKFYKSIAATKDFSTEPDQAQLDVLPTDFCRSLYTDIINVEGGKIMWSFVKPLIMGKILYTPPTPTVTRIIEQANSTFATMIKMTGLVHSFSTSFPAIDKLSSHREGVAVLRRIITAPQFSAIRKMLIKGDEEISVPDVDIDSLFAQFGDLDSIGSLLTKMSNLLQCINLNRFQPSPNEQNMTHEAAQLSIVNEFSAGLVFLNSQHYDGALNKVEYKIRMDIDNAPTTVRNKDFLWTPGPEANFLENMRYFRGFVQIQDIVDKAIIQLSHDSTARRKRETQQEMEWAVYTQQMPYPCYRRDFFQSSLYESQSMIVAFFFSLLFTVASAVRFIVIDKETGNTMLMSVMGVDLRWHTLSWFLTSFVEMVLTDLGITLVLHFGQVLPRTDPTLVFSLIFIFGISVLSFCYMLSKMFKSASLAAVFSAIVYLMTFMPIVIILSLESIIGITLKFFVCLFMSSSLSYSFLYITRFEARGSGASWADVWASPSGEDDTNIGFTAGMMILDAILYFIVGWAVDRYFGKILTYTTELDLQLLLSNSTGIKTLTTNITHCTTTDEKAGVSIVNISKVYGEGSRRAKVALDNVSIELHKGQITTLLGHNGAGKTTLINILMGMLKPSRGHVVVRGSRAGTRLGVCPQHDVLVDCLTAREHVQLYAQLKSGRSAHEVRDEVDKMLEVLSLGPVCDEPVHRLSGGTRRRLCVALAFVGQPHLVSLDEPTAGVDPAARRDIWSMIVKLKEDRTILLTTHHLDEAELLSDQIVIMHKGQIHTTGSPIEIKRTLGNGYKLTVMYPVPDMDTDEMWEDTSQEEKTKQLLTVVRDVVKNANVIDVNGNEVEIALPFFDSNGLNNNFLQLCTVLEATQSALGFRTYTLDCSSLEQVFFNICQQADSPQNGIEYVIDGCPSKSASSSSIRTERAQQDLVSLDGPLKGTAWQQFKALMYARYMHHSRNWWLMFLLVVLPTVFVTVAMAFSMLRPPADNEVALKLDDHVYKDSTEFLVPPVPSDYVDPKFVESILQYLMMDKQTKNWTSEDNPQCECGETRQHCNITEAQSMALPELMLVADSTTLNKWLVDTQDIYIEKRYGGYSLTLKNNVTNMISWYNNKGHHAMPAYLNVANNAILRAVSGMPTANITTYTHPLKISKEPISKATVYQHIADAGISGLVLVAYCLVTAGAAIYLVGARRSQEKRLQLLCGVSPLLYWTTALVWDMMIMAINVAVTAMVMTAFGFPVFVARNNLPAICILLMLYGFACGSMVHLFEKTFSEPSMANMVLFCGNAFIGLTFIAILLIFDIISESEETDYARFVLHKFFMLAPQFALGDGLLEIAKNTIQAEVLNRFGMDTYKDPFSSTLVVYHCIYLIVIGTLLQLLNLAVEYNCFDKLMARLRSEHVPAAPGGELECREVSEERRRVQAARRHAHHAPLRVNTIGNINRGYIHTEGKKGSLQRVVSPSSDAAQCVELSKCYPAFRGYNVALRNLTLGIPPGQCTALLGQNGAGKSTTFSMLTGEVRPTSGQLYLNSKLVNSTQLCRNGLISYCPQSDAIDRLLTVSETLRFYCRLRGIDEQEEVIRRTMEMFDLTKYSEVLSGTLSGGNKRKLCTAIAFMARTPLVLLDEPTSGMDPVSRGCVSRGVRAACGAARGVLLSTHALQDARRLAARVALLRQGQLVALAPLEDCLNRFGGGYVVQCRVGRGGASTPRAAWRGVTSRAPHAQLRVLHQHTLHFLVPTHCTVDRKEVTTRLSDIFRLMAELQSTCDIEDFTVNQSSLEQMFLSFTDKSEIESDIVEVERLPAPESIMSSEDLATVTAL</sequence>
<evidence type="ECO:0000256" key="4">
    <source>
        <dbReference type="ARBA" id="ARBA00022840"/>
    </source>
</evidence>
<evidence type="ECO:0000256" key="2">
    <source>
        <dbReference type="ARBA" id="ARBA00022692"/>
    </source>
</evidence>
<evidence type="ECO:0000256" key="3">
    <source>
        <dbReference type="ARBA" id="ARBA00022741"/>
    </source>
</evidence>
<feature type="domain" description="ABC transporter" evidence="8">
    <location>
        <begin position="3730"/>
        <end position="3959"/>
    </location>
</feature>
<evidence type="ECO:0000256" key="5">
    <source>
        <dbReference type="ARBA" id="ARBA00022989"/>
    </source>
</evidence>
<organism evidence="9">
    <name type="scientific">Spodoptera frugiperda</name>
    <name type="common">Fall armyworm</name>
    <dbReference type="NCBI Taxonomy" id="7108"/>
    <lineage>
        <taxon>Eukaryota</taxon>
        <taxon>Metazoa</taxon>
        <taxon>Ecdysozoa</taxon>
        <taxon>Arthropoda</taxon>
        <taxon>Hexapoda</taxon>
        <taxon>Insecta</taxon>
        <taxon>Pterygota</taxon>
        <taxon>Neoptera</taxon>
        <taxon>Endopterygota</taxon>
        <taxon>Lepidoptera</taxon>
        <taxon>Glossata</taxon>
        <taxon>Ditrysia</taxon>
        <taxon>Noctuoidea</taxon>
        <taxon>Noctuidae</taxon>
        <taxon>Amphipyrinae</taxon>
        <taxon>Spodoptera</taxon>
    </lineage>
</organism>
<accession>A0A2H1VS40</accession>
<feature type="transmembrane region" description="Helical" evidence="7">
    <location>
        <begin position="3542"/>
        <end position="3565"/>
    </location>
</feature>
<feature type="transmembrane region" description="Helical" evidence="7">
    <location>
        <begin position="3429"/>
        <end position="3450"/>
    </location>
</feature>
<feature type="transmembrane region" description="Helical" evidence="7">
    <location>
        <begin position="2628"/>
        <end position="2650"/>
    </location>
</feature>
<feature type="transmembrane region" description="Helical" evidence="7">
    <location>
        <begin position="2586"/>
        <end position="2607"/>
    </location>
</feature>
<feature type="transmembrane region" description="Helical" evidence="7">
    <location>
        <begin position="3624"/>
        <end position="3645"/>
    </location>
</feature>
<dbReference type="GO" id="GO:0016887">
    <property type="term" value="F:ATP hydrolysis activity"/>
    <property type="evidence" value="ECO:0007669"/>
    <property type="project" value="InterPro"/>
</dbReference>
<feature type="transmembrane region" description="Helical" evidence="7">
    <location>
        <begin position="21"/>
        <end position="41"/>
    </location>
</feature>
<evidence type="ECO:0000313" key="9">
    <source>
        <dbReference type="EMBL" id="SOQ43044.1"/>
    </source>
</evidence>
<dbReference type="SMART" id="SM00382">
    <property type="entry name" value="AAA"/>
    <property type="match status" value="2"/>
</dbReference>
<proteinExistence type="predicted"/>
<keyword evidence="6 7" id="KW-0472">Membrane</keyword>
<dbReference type="InterPro" id="IPR027417">
    <property type="entry name" value="P-loop_NTPase"/>
</dbReference>
<dbReference type="Pfam" id="PF12698">
    <property type="entry name" value="ABC2_membrane_3"/>
    <property type="match status" value="2"/>
</dbReference>
<dbReference type="GO" id="GO:0140359">
    <property type="term" value="F:ABC-type transporter activity"/>
    <property type="evidence" value="ECO:0007669"/>
    <property type="project" value="InterPro"/>
</dbReference>
<dbReference type="InterPro" id="IPR013525">
    <property type="entry name" value="ABC2_TM"/>
</dbReference>
<dbReference type="GO" id="GO:0005524">
    <property type="term" value="F:ATP binding"/>
    <property type="evidence" value="ECO:0007669"/>
    <property type="project" value="UniProtKB-KW"/>
</dbReference>
<dbReference type="EMBL" id="ODYU01003815">
    <property type="protein sequence ID" value="SOQ43044.1"/>
    <property type="molecule type" value="Genomic_DNA"/>
</dbReference>
<reference evidence="9" key="1">
    <citation type="submission" date="2016-07" db="EMBL/GenBank/DDBJ databases">
        <authorList>
            <person name="Bretaudeau A."/>
        </authorList>
    </citation>
    <scope>NUCLEOTIDE SEQUENCE</scope>
    <source>
        <strain evidence="9">Rice</strain>
        <tissue evidence="9">Whole body</tissue>
    </source>
</reference>
<feature type="transmembrane region" description="Helical" evidence="7">
    <location>
        <begin position="2662"/>
        <end position="2682"/>
    </location>
</feature>
<dbReference type="InterPro" id="IPR003439">
    <property type="entry name" value="ABC_transporter-like_ATP-bd"/>
</dbReference>
<dbReference type="FunFam" id="3.40.50.300:FF:001253">
    <property type="entry name" value="ATP-binding cassette protein subfamily A, member 10"/>
    <property type="match status" value="1"/>
</dbReference>
<comment type="subcellular location">
    <subcellularLocation>
        <location evidence="1">Membrane</location>
        <topology evidence="1">Multi-pass membrane protein</topology>
    </subcellularLocation>
</comment>
<gene>
    <name evidence="9" type="ORF">SFRICE_000411</name>
</gene>
<feature type="transmembrane region" description="Helical" evidence="7">
    <location>
        <begin position="3509"/>
        <end position="3530"/>
    </location>
</feature>
<evidence type="ECO:0000256" key="1">
    <source>
        <dbReference type="ARBA" id="ARBA00004141"/>
    </source>
</evidence>
<dbReference type="GO" id="GO:0005319">
    <property type="term" value="F:lipid transporter activity"/>
    <property type="evidence" value="ECO:0007669"/>
    <property type="project" value="TreeGrafter"/>
</dbReference>
<feature type="transmembrane region" description="Helical" evidence="7">
    <location>
        <begin position="2719"/>
        <end position="2740"/>
    </location>
</feature>
<feature type="transmembrane region" description="Helical" evidence="7">
    <location>
        <begin position="3470"/>
        <end position="3503"/>
    </location>
</feature>
<name>A0A2H1VS40_SPOFR</name>
<dbReference type="SUPFAM" id="SSF52540">
    <property type="entry name" value="P-loop containing nucleoside triphosphate hydrolases"/>
    <property type="match status" value="2"/>
</dbReference>
<evidence type="ECO:0000256" key="6">
    <source>
        <dbReference type="ARBA" id="ARBA00023136"/>
    </source>
</evidence>
<keyword evidence="4" id="KW-0067">ATP-binding</keyword>
<feature type="transmembrane region" description="Helical" evidence="7">
    <location>
        <begin position="2689"/>
        <end position="2713"/>
    </location>
</feature>
<feature type="transmembrane region" description="Helical" evidence="7">
    <location>
        <begin position="3222"/>
        <end position="3245"/>
    </location>
</feature>
<feature type="domain" description="ABC transporter" evidence="8">
    <location>
        <begin position="2833"/>
        <end position="3061"/>
    </location>
</feature>
<dbReference type="PANTHER" id="PTHR19229">
    <property type="entry name" value="ATP-BINDING CASSETTE TRANSPORTER SUBFAMILY A ABCA"/>
    <property type="match status" value="1"/>
</dbReference>
<dbReference type="GO" id="GO:0016020">
    <property type="term" value="C:membrane"/>
    <property type="evidence" value="ECO:0007669"/>
    <property type="project" value="UniProtKB-SubCell"/>
</dbReference>
<dbReference type="Gene3D" id="3.40.50.300">
    <property type="entry name" value="P-loop containing nucleotide triphosphate hydrolases"/>
    <property type="match status" value="2"/>
</dbReference>
<evidence type="ECO:0000259" key="8">
    <source>
        <dbReference type="PROSITE" id="PS50893"/>
    </source>
</evidence>
<dbReference type="PROSITE" id="PS50893">
    <property type="entry name" value="ABC_TRANSPORTER_2"/>
    <property type="match status" value="2"/>
</dbReference>
<dbReference type="CDD" id="cd03263">
    <property type="entry name" value="ABC_subfamily_A"/>
    <property type="match status" value="2"/>
</dbReference>
<keyword evidence="2 7" id="KW-0812">Transmembrane</keyword>
<dbReference type="InterPro" id="IPR003593">
    <property type="entry name" value="AAA+_ATPase"/>
</dbReference>